<dbReference type="Pfam" id="PF13480">
    <property type="entry name" value="Acetyltransf_6"/>
    <property type="match status" value="1"/>
</dbReference>
<evidence type="ECO:0000259" key="1">
    <source>
        <dbReference type="Pfam" id="PF13480"/>
    </source>
</evidence>
<dbReference type="Proteomes" id="UP001375370">
    <property type="component" value="Chromosome"/>
</dbReference>
<dbReference type="EC" id="2.3.1.-" evidence="2"/>
<evidence type="ECO:0000313" key="2">
    <source>
        <dbReference type="EMBL" id="WWX24863.1"/>
    </source>
</evidence>
<name>A0ABZ2J1V8_9CHLR</name>
<dbReference type="EMBL" id="CP146612">
    <property type="protein sequence ID" value="WWX24863.1"/>
    <property type="molecule type" value="Genomic_DNA"/>
</dbReference>
<proteinExistence type="predicted"/>
<dbReference type="InterPro" id="IPR038740">
    <property type="entry name" value="BioF2-like_GNAT_dom"/>
</dbReference>
<dbReference type="SUPFAM" id="SSF55729">
    <property type="entry name" value="Acyl-CoA N-acyltransferases (Nat)"/>
    <property type="match status" value="1"/>
</dbReference>
<dbReference type="RefSeq" id="WP_338736985.1">
    <property type="nucleotide sequence ID" value="NZ_CP146612.1"/>
</dbReference>
<accession>A0ABZ2J1V8</accession>
<reference evidence="2 3" key="1">
    <citation type="submission" date="2024-03" db="EMBL/GenBank/DDBJ databases">
        <title>A Dehalogenimonas Isolated from Estuarine Sediments Dihaloeliminates Chlorinated Alkanes.</title>
        <authorList>
            <person name="Yang Y."/>
            <person name="Wang H."/>
        </authorList>
    </citation>
    <scope>NUCLEOTIDE SEQUENCE [LARGE SCALE GENOMIC DNA]</scope>
    <source>
        <strain evidence="2 3">W</strain>
    </source>
</reference>
<gene>
    <name evidence="2" type="ORF">V8247_06255</name>
</gene>
<organism evidence="2 3">
    <name type="scientific">Candidatus Dehalogenimonas loeffleri</name>
    <dbReference type="NCBI Taxonomy" id="3127115"/>
    <lineage>
        <taxon>Bacteria</taxon>
        <taxon>Bacillati</taxon>
        <taxon>Chloroflexota</taxon>
        <taxon>Dehalococcoidia</taxon>
        <taxon>Dehalococcoidales</taxon>
        <taxon>Dehalococcoidaceae</taxon>
        <taxon>Dehalogenimonas</taxon>
    </lineage>
</organism>
<dbReference type="Gene3D" id="3.40.630.30">
    <property type="match status" value="1"/>
</dbReference>
<dbReference type="GO" id="GO:0016746">
    <property type="term" value="F:acyltransferase activity"/>
    <property type="evidence" value="ECO:0007669"/>
    <property type="project" value="UniProtKB-KW"/>
</dbReference>
<keyword evidence="3" id="KW-1185">Reference proteome</keyword>
<sequence>MPCTFSPLSPAELSARWGGDINLSAPFPFVTPGWLNVWWRNFGADDELLLLLAEKDGQAVGLAPLRLAGGTVRFIGSADVCDYLDFVVREGGEDDFFAALLDNLAAAGVKQLELEALRPDSVTLKHLLPLARQRGLPLELTDTDVTLEMDLPADWETYLQSLSSHQRHEIKRKGRRLTEAVDVTFDIKEPDDVPAELAALLRLLRISRKDKAEFMTLEMEVFFRELAAAMADGGWLRFGHLRLNGDIVAAVMCFDYNNTRYLYNSGYEPEHSGLSVGLLSKVYSIQDAVERRMRVYDYLKGAEIYKYHLGGQEKPISNLRIELNGG</sequence>
<protein>
    <submittedName>
        <fullName evidence="2">GNAT family N-acetyltransferase</fullName>
        <ecNumber evidence="2">2.3.1.-</ecNumber>
    </submittedName>
</protein>
<feature type="domain" description="BioF2-like acetyltransferase" evidence="1">
    <location>
        <begin position="165"/>
        <end position="306"/>
    </location>
</feature>
<evidence type="ECO:0000313" key="3">
    <source>
        <dbReference type="Proteomes" id="UP001375370"/>
    </source>
</evidence>
<dbReference type="InterPro" id="IPR016181">
    <property type="entry name" value="Acyl_CoA_acyltransferase"/>
</dbReference>
<keyword evidence="2" id="KW-0808">Transferase</keyword>
<keyword evidence="2" id="KW-0012">Acyltransferase</keyword>